<evidence type="ECO:0000256" key="13">
    <source>
        <dbReference type="ARBA" id="ARBA00022599"/>
    </source>
</evidence>
<dbReference type="GO" id="GO:0001931">
    <property type="term" value="C:uropod"/>
    <property type="evidence" value="ECO:0007669"/>
    <property type="project" value="UniProtKB-SubCell"/>
</dbReference>
<evidence type="ECO:0000259" key="39">
    <source>
        <dbReference type="PROSITE" id="PS51388"/>
    </source>
</evidence>
<dbReference type="FunFam" id="3.40.50.300:FF:000045">
    <property type="entry name" value="dynamin-1 isoform X2"/>
    <property type="match status" value="1"/>
</dbReference>
<dbReference type="GO" id="GO:0008017">
    <property type="term" value="F:microtubule binding"/>
    <property type="evidence" value="ECO:0007669"/>
    <property type="project" value="TreeGrafter"/>
</dbReference>
<evidence type="ECO:0000256" key="25">
    <source>
        <dbReference type="ARBA" id="ARBA00023176"/>
    </source>
</evidence>
<evidence type="ECO:0000256" key="4">
    <source>
        <dbReference type="ARBA" id="ARBA00004188"/>
    </source>
</evidence>
<dbReference type="FunFam" id="2.30.29.30:FF:000010">
    <property type="entry name" value="dynamin-1 isoform X2"/>
    <property type="match status" value="1"/>
</dbReference>
<evidence type="ECO:0000313" key="42">
    <source>
        <dbReference type="Proteomes" id="UP000694383"/>
    </source>
</evidence>
<dbReference type="GO" id="GO:0003924">
    <property type="term" value="F:GTPase activity"/>
    <property type="evidence" value="ECO:0007669"/>
    <property type="project" value="InterPro"/>
</dbReference>
<evidence type="ECO:0000256" key="21">
    <source>
        <dbReference type="ARBA" id="ARBA00023018"/>
    </source>
</evidence>
<dbReference type="GO" id="GO:0030496">
    <property type="term" value="C:midbody"/>
    <property type="evidence" value="ECO:0007669"/>
    <property type="project" value="UniProtKB-SubCell"/>
</dbReference>
<evidence type="ECO:0000256" key="33">
    <source>
        <dbReference type="ARBA" id="ARBA00050873"/>
    </source>
</evidence>
<keyword evidence="10" id="KW-0963">Cytoplasm</keyword>
<dbReference type="EC" id="3.6.5.5" evidence="8"/>
<name>A0A8C7YR03_9TELE</name>
<keyword evidence="17" id="KW-0378">Hydrolase</keyword>
<dbReference type="InterPro" id="IPR001401">
    <property type="entry name" value="Dynamin_GTPase"/>
</dbReference>
<keyword evidence="24" id="KW-0505">Motor protein</keyword>
<dbReference type="GO" id="GO:0043005">
    <property type="term" value="C:neuron projection"/>
    <property type="evidence" value="ECO:0007669"/>
    <property type="project" value="UniProtKB-KW"/>
</dbReference>
<protein>
    <recommendedName>
        <fullName evidence="35">Dynamin-2</fullName>
        <ecNumber evidence="8">3.6.5.5</ecNumber>
    </recommendedName>
    <alternativeName>
        <fullName evidence="9">Interferon-induced GTP-binding protein Mx</fullName>
    </alternativeName>
    <alternativeName>
        <fullName evidence="29">Interferon-inducible Mx protein</fullName>
    </alternativeName>
</protein>
<keyword evidence="27" id="KW-0966">Cell projection</keyword>
<dbReference type="InterPro" id="IPR019762">
    <property type="entry name" value="Dynamin_GTPase_CS"/>
</dbReference>
<dbReference type="GO" id="GO:0001891">
    <property type="term" value="C:phagocytic cup"/>
    <property type="evidence" value="ECO:0007669"/>
    <property type="project" value="UniProtKB-SubCell"/>
</dbReference>
<evidence type="ECO:0000256" key="9">
    <source>
        <dbReference type="ARBA" id="ARBA00015210"/>
    </source>
</evidence>
<evidence type="ECO:0000256" key="23">
    <source>
        <dbReference type="ARBA" id="ARBA00023136"/>
    </source>
</evidence>
<dbReference type="CDD" id="cd08771">
    <property type="entry name" value="DLP_1"/>
    <property type="match status" value="1"/>
</dbReference>
<evidence type="ECO:0000259" key="38">
    <source>
        <dbReference type="PROSITE" id="PS50003"/>
    </source>
</evidence>
<dbReference type="GO" id="GO:0005525">
    <property type="term" value="F:GTP binding"/>
    <property type="evidence" value="ECO:0007669"/>
    <property type="project" value="UniProtKB-KW"/>
</dbReference>
<dbReference type="InterPro" id="IPR045063">
    <property type="entry name" value="Dynamin_N"/>
</dbReference>
<dbReference type="PANTHER" id="PTHR11566:SF32">
    <property type="entry name" value="DYNAMIN-1"/>
    <property type="match status" value="1"/>
</dbReference>
<evidence type="ECO:0000256" key="8">
    <source>
        <dbReference type="ARBA" id="ARBA00011980"/>
    </source>
</evidence>
<feature type="region of interest" description="Disordered" evidence="37">
    <location>
        <begin position="742"/>
        <end position="832"/>
    </location>
</feature>
<keyword evidence="11" id="KW-0597">Phosphoprotein</keyword>
<evidence type="ECO:0000256" key="12">
    <source>
        <dbReference type="ARBA" id="ARBA00022583"/>
    </source>
</evidence>
<dbReference type="Pfam" id="PF02212">
    <property type="entry name" value="GED"/>
    <property type="match status" value="1"/>
</dbReference>
<keyword evidence="12" id="KW-0254">Endocytosis</keyword>
<comment type="similarity">
    <text evidence="36">Belongs to the TRAFAC class dynamin-like GTPase superfamily. Dynamin/Fzo/YdjA family.</text>
</comment>
<evidence type="ECO:0000256" key="26">
    <source>
        <dbReference type="ARBA" id="ARBA00023212"/>
    </source>
</evidence>
<reference evidence="41" key="2">
    <citation type="submission" date="2025-09" db="UniProtKB">
        <authorList>
            <consortium name="Ensembl"/>
        </authorList>
    </citation>
    <scope>IDENTIFICATION</scope>
</reference>
<keyword evidence="13" id="KW-0771">Synaptosome</keyword>
<keyword evidence="14" id="KW-0493">Microtubule</keyword>
<accession>A0A8C7YR03</accession>
<dbReference type="GO" id="GO:0005905">
    <property type="term" value="C:clathrin-coated pit"/>
    <property type="evidence" value="ECO:0007669"/>
    <property type="project" value="UniProtKB-SubCell"/>
</dbReference>
<evidence type="ECO:0000256" key="24">
    <source>
        <dbReference type="ARBA" id="ARBA00023175"/>
    </source>
</evidence>
<evidence type="ECO:0000256" key="34">
    <source>
        <dbReference type="ARBA" id="ARBA00060447"/>
    </source>
</evidence>
<dbReference type="FunFam" id="1.20.120.1240:FF:000019">
    <property type="entry name" value="Dynamin 2"/>
    <property type="match status" value="1"/>
</dbReference>
<dbReference type="PROSITE" id="PS50003">
    <property type="entry name" value="PH_DOMAIN"/>
    <property type="match status" value="1"/>
</dbReference>
<dbReference type="FunFam" id="1.20.120.1240:FF:000014">
    <property type="entry name" value="Dynamin 2b"/>
    <property type="match status" value="1"/>
</dbReference>
<evidence type="ECO:0000256" key="11">
    <source>
        <dbReference type="ARBA" id="ARBA00022553"/>
    </source>
</evidence>
<evidence type="ECO:0000256" key="5">
    <source>
        <dbReference type="ARBA" id="ARBA00004214"/>
    </source>
</evidence>
<evidence type="ECO:0000256" key="10">
    <source>
        <dbReference type="ARBA" id="ARBA00022490"/>
    </source>
</evidence>
<keyword evidence="42" id="KW-1185">Reference proteome</keyword>
<dbReference type="PROSITE" id="PS51388">
    <property type="entry name" value="GED"/>
    <property type="match status" value="1"/>
</dbReference>
<dbReference type="Pfam" id="PF00169">
    <property type="entry name" value="PH"/>
    <property type="match status" value="1"/>
</dbReference>
<dbReference type="GO" id="GO:0014069">
    <property type="term" value="C:postsynaptic density"/>
    <property type="evidence" value="ECO:0007669"/>
    <property type="project" value="UniProtKB-SubCell"/>
</dbReference>
<dbReference type="CDD" id="cd01256">
    <property type="entry name" value="PH_dynamin"/>
    <property type="match status" value="1"/>
</dbReference>
<keyword evidence="18" id="KW-0581">Phagocytosis</keyword>
<evidence type="ECO:0000256" key="32">
    <source>
        <dbReference type="ARBA" id="ARBA00046301"/>
    </source>
</evidence>
<keyword evidence="25" id="KW-0168">Coated pit</keyword>
<feature type="domain" description="Dynamin-type G" evidence="40">
    <location>
        <begin position="28"/>
        <end position="294"/>
    </location>
</feature>
<keyword evidence="19" id="KW-0965">Cell junction</keyword>
<dbReference type="GO" id="GO:0016185">
    <property type="term" value="P:synaptic vesicle budding from presynaptic endocytic zone membrane"/>
    <property type="evidence" value="ECO:0007669"/>
    <property type="project" value="TreeGrafter"/>
</dbReference>
<dbReference type="Gene3D" id="3.40.50.300">
    <property type="entry name" value="P-loop containing nucleotide triphosphate hydrolases"/>
    <property type="match status" value="1"/>
</dbReference>
<evidence type="ECO:0000256" key="30">
    <source>
        <dbReference type="ARBA" id="ARBA00034102"/>
    </source>
</evidence>
<dbReference type="GO" id="GO:0055037">
    <property type="term" value="C:recycling endosome"/>
    <property type="evidence" value="ECO:0007669"/>
    <property type="project" value="UniProtKB-SubCell"/>
</dbReference>
<feature type="compositionally biased region" description="Pro residues" evidence="37">
    <location>
        <begin position="766"/>
        <end position="794"/>
    </location>
</feature>
<dbReference type="SMART" id="SM00053">
    <property type="entry name" value="DYNc"/>
    <property type="match status" value="1"/>
</dbReference>
<feature type="domain" description="GED" evidence="39">
    <location>
        <begin position="652"/>
        <end position="743"/>
    </location>
</feature>
<evidence type="ECO:0000256" key="31">
    <source>
        <dbReference type="ARBA" id="ARBA00034105"/>
    </source>
</evidence>
<dbReference type="SUPFAM" id="SSF50729">
    <property type="entry name" value="PH domain-like"/>
    <property type="match status" value="1"/>
</dbReference>
<keyword evidence="23" id="KW-0472">Membrane</keyword>
<dbReference type="SMART" id="SM00302">
    <property type="entry name" value="GED"/>
    <property type="match status" value="1"/>
</dbReference>
<proteinExistence type="inferred from homology"/>
<keyword evidence="15 36" id="KW-0547">Nucleotide-binding</keyword>
<dbReference type="InterPro" id="IPR022812">
    <property type="entry name" value="Dynamin"/>
</dbReference>
<dbReference type="PROSITE" id="PS51718">
    <property type="entry name" value="G_DYNAMIN_2"/>
    <property type="match status" value="1"/>
</dbReference>
<dbReference type="GO" id="GO:0030136">
    <property type="term" value="C:clathrin-coated vesicle"/>
    <property type="evidence" value="ECO:0007669"/>
    <property type="project" value="UniProtKB-SubCell"/>
</dbReference>
<dbReference type="GO" id="GO:0006909">
    <property type="term" value="P:phagocytosis"/>
    <property type="evidence" value="ECO:0007669"/>
    <property type="project" value="UniProtKB-KW"/>
</dbReference>
<dbReference type="InterPro" id="IPR003130">
    <property type="entry name" value="GED"/>
</dbReference>
<evidence type="ECO:0000256" key="22">
    <source>
        <dbReference type="ARBA" id="ARBA00023134"/>
    </source>
</evidence>
<dbReference type="InterPro" id="IPR000375">
    <property type="entry name" value="Dynamin_stalk"/>
</dbReference>
<keyword evidence="26" id="KW-0206">Cytoskeleton</keyword>
<dbReference type="GO" id="GO:0098793">
    <property type="term" value="C:presynapse"/>
    <property type="evidence" value="ECO:0007669"/>
    <property type="project" value="GOC"/>
</dbReference>
<organism evidence="41 42">
    <name type="scientific">Oryzias sinensis</name>
    <name type="common">Chinese medaka</name>
    <dbReference type="NCBI Taxonomy" id="183150"/>
    <lineage>
        <taxon>Eukaryota</taxon>
        <taxon>Metazoa</taxon>
        <taxon>Chordata</taxon>
        <taxon>Craniata</taxon>
        <taxon>Vertebrata</taxon>
        <taxon>Euteleostomi</taxon>
        <taxon>Actinopterygii</taxon>
        <taxon>Neopterygii</taxon>
        <taxon>Teleostei</taxon>
        <taxon>Neoteleostei</taxon>
        <taxon>Acanthomorphata</taxon>
        <taxon>Ovalentaria</taxon>
        <taxon>Atherinomorphae</taxon>
        <taxon>Beloniformes</taxon>
        <taxon>Adrianichthyidae</taxon>
        <taxon>Oryziinae</taxon>
        <taxon>Oryzias</taxon>
    </lineage>
</organism>
<comment type="catalytic activity">
    <reaction evidence="33">
        <text>GTP + H2O = GDP + phosphate + H(+)</text>
        <dbReference type="Rhea" id="RHEA:19669"/>
        <dbReference type="ChEBI" id="CHEBI:15377"/>
        <dbReference type="ChEBI" id="CHEBI:15378"/>
        <dbReference type="ChEBI" id="CHEBI:37565"/>
        <dbReference type="ChEBI" id="CHEBI:43474"/>
        <dbReference type="ChEBI" id="CHEBI:58189"/>
        <dbReference type="EC" id="3.6.5.5"/>
    </reaction>
    <physiologicalReaction direction="left-to-right" evidence="33">
        <dbReference type="Rhea" id="RHEA:19670"/>
    </physiologicalReaction>
</comment>
<keyword evidence="21" id="KW-0770">Synapse</keyword>
<evidence type="ECO:0000256" key="37">
    <source>
        <dbReference type="SAM" id="MobiDB-lite"/>
    </source>
</evidence>
<dbReference type="Pfam" id="PF01031">
    <property type="entry name" value="Dynamin_M"/>
    <property type="match status" value="1"/>
</dbReference>
<dbReference type="GO" id="GO:0031623">
    <property type="term" value="P:receptor internalization"/>
    <property type="evidence" value="ECO:0007669"/>
    <property type="project" value="TreeGrafter"/>
</dbReference>
<evidence type="ECO:0000256" key="3">
    <source>
        <dbReference type="ARBA" id="ARBA00004172"/>
    </source>
</evidence>
<dbReference type="GO" id="GO:0005874">
    <property type="term" value="C:microtubule"/>
    <property type="evidence" value="ECO:0007669"/>
    <property type="project" value="UniProtKB-KW"/>
</dbReference>
<evidence type="ECO:0000256" key="19">
    <source>
        <dbReference type="ARBA" id="ARBA00022949"/>
    </source>
</evidence>
<dbReference type="SUPFAM" id="SSF52540">
    <property type="entry name" value="P-loop containing nucleoside triphosphate hydrolases"/>
    <property type="match status" value="1"/>
</dbReference>
<feature type="compositionally biased region" description="Pro residues" evidence="37">
    <location>
        <begin position="804"/>
        <end position="832"/>
    </location>
</feature>
<evidence type="ECO:0000256" key="27">
    <source>
        <dbReference type="ARBA" id="ARBA00023273"/>
    </source>
</evidence>
<dbReference type="InterPro" id="IPR001849">
    <property type="entry name" value="PH_domain"/>
</dbReference>
<dbReference type="PANTHER" id="PTHR11566">
    <property type="entry name" value="DYNAMIN"/>
    <property type="match status" value="1"/>
</dbReference>
<evidence type="ECO:0000256" key="36">
    <source>
        <dbReference type="RuleBase" id="RU003932"/>
    </source>
</evidence>
<dbReference type="InterPro" id="IPR027417">
    <property type="entry name" value="P-loop_NTPase"/>
</dbReference>
<sequence length="832" mass="93407">MGNRGMEDLIPMVNRMQDAFTAIGQNANLDLPQIAVVGGQSAGKSSVLENFVGKDFLPRGSGIVTRRPLVLQLMNSPTEHAEFLHCKGKKFTDFDEVRQEIEAETDRVTGANKGISPVPINLRVYSPHVLNLTLVDLPGMTKVPVGDQPADIEAQIRDMLLQFVTKENCLMLAVSPANSDLANSDALKIAKEVDPQGLRTIGVITKLDLMDEGTDAKDILENKLLPLRRGYIGVVNRSQKDIDGKKDINAAIAAERKFFLSHPAYRHLADRMGTPYLQKVLNEQLTNHIRDTLPALRSKLQSQLLSIEKEVEEYKNFRPDDPSRKTKVLLQMVQQFSVDFDKCIEGSGDKIDTAELSGGAKINRIFHERFPFELVKMEFNEKELRKEISYAIKNIHGIRTGLFTPDLAFEAIVKKQIQKLKEPILKCVDMVVSELTSTIHKCSQKLAQYPLLREEMERIVTQHIRDRERDTKEQVLLLIDIELSYMNTNHEDFIGFANAQQRINQINKKKAAGNQVIRKGWLTINNIGIMKGGAKEYWFVLTAESLSWYKDDEEKEKKYMLQVDNLKLRDVEKGFMSSKHIFALFNTEQRNVYKDYRQLELACESQEDVDAWKASFLRAGVYPERSSASDGGDDNDSDNLMHSMDPQLERQVETIRNLVDSYMSIVNKTVRDLMPKTIMHLMINNTKEFINAELLAQLYSCGDQNSLMEESQEQAQHRDEMLRMYHALREALRIIGDISTTTVSTANPPPVDDSWLQVQRGSPGGRAPPGPPARPGSRGPPPGPPPAGGPPVPSRPGASLDPHAGPPPSVPSRPNRAPPSVPSRRPPPSPTH</sequence>
<evidence type="ECO:0000256" key="15">
    <source>
        <dbReference type="ARBA" id="ARBA00022741"/>
    </source>
</evidence>
<evidence type="ECO:0000256" key="7">
    <source>
        <dbReference type="ARBA" id="ARBA00004600"/>
    </source>
</evidence>
<dbReference type="Ensembl" id="ENSOSIT00000033179.1">
    <property type="protein sequence ID" value="ENSOSIP00000031481.1"/>
    <property type="gene ID" value="ENSOSIG00000015761.1"/>
</dbReference>
<evidence type="ECO:0000256" key="17">
    <source>
        <dbReference type="ARBA" id="ARBA00022801"/>
    </source>
</evidence>
<evidence type="ECO:0000256" key="35">
    <source>
        <dbReference type="ARBA" id="ARBA00073712"/>
    </source>
</evidence>
<dbReference type="PRINTS" id="PR00195">
    <property type="entry name" value="DYNAMIN"/>
</dbReference>
<evidence type="ECO:0000256" key="29">
    <source>
        <dbReference type="ARBA" id="ARBA00031810"/>
    </source>
</evidence>
<evidence type="ECO:0000256" key="1">
    <source>
        <dbReference type="ARBA" id="ARBA00004114"/>
    </source>
</evidence>
<dbReference type="AlphaFoldDB" id="A0A8C7YR03"/>
<dbReference type="InterPro" id="IPR020850">
    <property type="entry name" value="GED_dom"/>
</dbReference>
<dbReference type="SMART" id="SM00233">
    <property type="entry name" value="PH"/>
    <property type="match status" value="1"/>
</dbReference>
<dbReference type="Pfam" id="PF00350">
    <property type="entry name" value="Dynamin_N"/>
    <property type="match status" value="1"/>
</dbReference>
<evidence type="ECO:0000256" key="2">
    <source>
        <dbReference type="ARBA" id="ARBA00004132"/>
    </source>
</evidence>
<keyword evidence="16" id="KW-0967">Endosome</keyword>
<keyword evidence="22 36" id="KW-0342">GTP-binding</keyword>
<keyword evidence="28" id="KW-0968">Cytoplasmic vesicle</keyword>
<dbReference type="GO" id="GO:0005814">
    <property type="term" value="C:centriole"/>
    <property type="evidence" value="ECO:0007669"/>
    <property type="project" value="UniProtKB-SubCell"/>
</dbReference>
<dbReference type="Proteomes" id="UP000694383">
    <property type="component" value="Unplaced"/>
</dbReference>
<comment type="subcellular location">
    <subcellularLocation>
        <location evidence="6">Cell projection</location>
        <location evidence="6">Phagocytic cup</location>
    </subcellularLocation>
    <subcellularLocation>
        <location evidence="4">Cell projection</location>
        <location evidence="4">Podosome</location>
    </subcellularLocation>
    <subcellularLocation>
        <location evidence="34">Cell projection</location>
        <location evidence="34">Uropodium</location>
    </subcellularLocation>
    <subcellularLocation>
        <location evidence="1">Cytoplasm</location>
        <location evidence="1">Cytoskeleton</location>
        <location evidence="1">Microtubule organizing center</location>
        <location evidence="1">Centrosome</location>
        <location evidence="1">Centriole</location>
    </subcellularLocation>
    <subcellularLocation>
        <location evidence="2">Cytoplasmic vesicle</location>
        <location evidence="2">Clathrin-coated vesicle</location>
    </subcellularLocation>
    <subcellularLocation>
        <location evidence="32">Cytoplasmic vesicle</location>
        <location evidence="32">Phagosome membrane</location>
        <topology evidence="32">Peripheral membrane protein</topology>
    </subcellularLocation>
    <subcellularLocation>
        <location evidence="7">Membrane</location>
        <location evidence="7">Clathrin-coated pit</location>
    </subcellularLocation>
    <subcellularLocation>
        <location evidence="5">Midbody</location>
    </subcellularLocation>
    <subcellularLocation>
        <location evidence="31">Postsynaptic density</location>
    </subcellularLocation>
    <subcellularLocation>
        <location evidence="3">Recycling endosome</location>
    </subcellularLocation>
    <subcellularLocation>
        <location evidence="30">Synapse</location>
        <location evidence="30">Synaptosome</location>
    </subcellularLocation>
</comment>
<feature type="domain" description="PH" evidence="38">
    <location>
        <begin position="515"/>
        <end position="621"/>
    </location>
</feature>
<dbReference type="GO" id="GO:0030670">
    <property type="term" value="C:phagocytic vesicle membrane"/>
    <property type="evidence" value="ECO:0007669"/>
    <property type="project" value="UniProtKB-SubCell"/>
</dbReference>
<evidence type="ECO:0000256" key="16">
    <source>
        <dbReference type="ARBA" id="ARBA00022753"/>
    </source>
</evidence>
<dbReference type="InterPro" id="IPR030381">
    <property type="entry name" value="G_DYNAMIN_dom"/>
</dbReference>
<dbReference type="InterPro" id="IPR011993">
    <property type="entry name" value="PH-like_dom_sf"/>
</dbReference>
<keyword evidence="20" id="KW-0007">Acetylation</keyword>
<evidence type="ECO:0000256" key="14">
    <source>
        <dbReference type="ARBA" id="ARBA00022701"/>
    </source>
</evidence>
<evidence type="ECO:0000256" key="6">
    <source>
        <dbReference type="ARBA" id="ARBA00004231"/>
    </source>
</evidence>
<evidence type="ECO:0000313" key="41">
    <source>
        <dbReference type="Ensembl" id="ENSOSIP00000031481.1"/>
    </source>
</evidence>
<evidence type="ECO:0000256" key="28">
    <source>
        <dbReference type="ARBA" id="ARBA00023329"/>
    </source>
</evidence>
<evidence type="ECO:0000259" key="40">
    <source>
        <dbReference type="PROSITE" id="PS51718"/>
    </source>
</evidence>
<dbReference type="Gene3D" id="1.20.120.1240">
    <property type="entry name" value="Dynamin, middle domain"/>
    <property type="match status" value="1"/>
</dbReference>
<dbReference type="Gene3D" id="2.30.29.30">
    <property type="entry name" value="Pleckstrin-homology domain (PH domain)/Phosphotyrosine-binding domain (PTB)"/>
    <property type="match status" value="1"/>
</dbReference>
<dbReference type="GeneTree" id="ENSGT00940000155214"/>
<evidence type="ECO:0000256" key="18">
    <source>
        <dbReference type="ARBA" id="ARBA00022907"/>
    </source>
</evidence>
<evidence type="ECO:0000256" key="20">
    <source>
        <dbReference type="ARBA" id="ARBA00022990"/>
    </source>
</evidence>
<dbReference type="PROSITE" id="PS00410">
    <property type="entry name" value="G_DYNAMIN_1"/>
    <property type="match status" value="1"/>
</dbReference>
<reference evidence="41" key="1">
    <citation type="submission" date="2025-08" db="UniProtKB">
        <authorList>
            <consortium name="Ensembl"/>
        </authorList>
    </citation>
    <scope>IDENTIFICATION</scope>
</reference>
<dbReference type="GO" id="GO:0002102">
    <property type="term" value="C:podosome"/>
    <property type="evidence" value="ECO:0007669"/>
    <property type="project" value="UniProtKB-SubCell"/>
</dbReference>